<dbReference type="Proteomes" id="UP000255355">
    <property type="component" value="Unassembled WGS sequence"/>
</dbReference>
<dbReference type="STRING" id="1210089.GCA_001613165_06914"/>
<accession>A0A370HAC5</accession>
<gene>
    <name evidence="1" type="ORF">DFR68_10216</name>
</gene>
<dbReference type="RefSeq" id="WP_068029731.1">
    <property type="nucleotide sequence ID" value="NZ_QQAZ01000002.1"/>
</dbReference>
<reference evidence="1 2" key="1">
    <citation type="submission" date="2018-07" db="EMBL/GenBank/DDBJ databases">
        <title>Genomic Encyclopedia of Type Strains, Phase IV (KMG-IV): sequencing the most valuable type-strain genomes for metagenomic binning, comparative biology and taxonomic classification.</title>
        <authorList>
            <person name="Goeker M."/>
        </authorList>
    </citation>
    <scope>NUCLEOTIDE SEQUENCE [LARGE SCALE GENOMIC DNA]</scope>
    <source>
        <strain evidence="1 2">DSM 44952</strain>
    </source>
</reference>
<evidence type="ECO:0000313" key="1">
    <source>
        <dbReference type="EMBL" id="RDI53896.1"/>
    </source>
</evidence>
<dbReference type="OrthoDB" id="4554523at2"/>
<keyword evidence="2" id="KW-1185">Reference proteome</keyword>
<evidence type="ECO:0000313" key="2">
    <source>
        <dbReference type="Proteomes" id="UP000255355"/>
    </source>
</evidence>
<organism evidence="1 2">
    <name type="scientific">Nocardia mexicana</name>
    <dbReference type="NCBI Taxonomy" id="279262"/>
    <lineage>
        <taxon>Bacteria</taxon>
        <taxon>Bacillati</taxon>
        <taxon>Actinomycetota</taxon>
        <taxon>Actinomycetes</taxon>
        <taxon>Mycobacteriales</taxon>
        <taxon>Nocardiaceae</taxon>
        <taxon>Nocardia</taxon>
    </lineage>
</organism>
<dbReference type="AlphaFoldDB" id="A0A370HAC5"/>
<proteinExistence type="predicted"/>
<protein>
    <submittedName>
        <fullName evidence="1">Uncharacterized protein</fullName>
    </submittedName>
</protein>
<comment type="caution">
    <text evidence="1">The sequence shown here is derived from an EMBL/GenBank/DDBJ whole genome shotgun (WGS) entry which is preliminary data.</text>
</comment>
<sequence>MTFPLVMIIAALVILSAIVWFAPDTLPPAPTLTHPAPEEPAMDTSVWPVGWPHEAPDRPMSVSDARHSMQRHRDCYREDCPRKRAAYQTLVDAGHIKPDSARVS</sequence>
<name>A0A370HAC5_9NOCA</name>
<dbReference type="EMBL" id="QQAZ01000002">
    <property type="protein sequence ID" value="RDI53896.1"/>
    <property type="molecule type" value="Genomic_DNA"/>
</dbReference>